<accession>A0ABV4B9U8</accession>
<dbReference type="Gene3D" id="1.20.5.1030">
    <property type="entry name" value="Preprotein translocase secy subunit"/>
    <property type="match status" value="1"/>
</dbReference>
<keyword evidence="2 9" id="KW-0813">Transport</keyword>
<evidence type="ECO:0000256" key="7">
    <source>
        <dbReference type="ARBA" id="ARBA00023010"/>
    </source>
</evidence>
<comment type="subunit">
    <text evidence="9">Component of the Sec protein translocase complex. Heterotrimer consisting of SecY, SecE and SecG subunits. The heterotrimers can form oligomers, although 1 heterotrimer is thought to be able to translocate proteins. Interacts with the ribosome. Interacts with SecDF, and other proteins may be involved. Interacts with SecA.</text>
</comment>
<dbReference type="Pfam" id="PF00584">
    <property type="entry name" value="SecE"/>
    <property type="match status" value="1"/>
</dbReference>
<dbReference type="InterPro" id="IPR038379">
    <property type="entry name" value="SecE_sf"/>
</dbReference>
<proteinExistence type="inferred from homology"/>
<evidence type="ECO:0000313" key="10">
    <source>
        <dbReference type="EMBL" id="MEY6430942.1"/>
    </source>
</evidence>
<comment type="function">
    <text evidence="9">Essential subunit of the Sec protein translocation channel SecYEG. Clamps together the 2 halves of SecY. May contact the channel plug during translocation.</text>
</comment>
<feature type="transmembrane region" description="Helical" evidence="9">
    <location>
        <begin position="40"/>
        <end position="58"/>
    </location>
</feature>
<feature type="transmembrane region" description="Helical" evidence="9">
    <location>
        <begin position="93"/>
        <end position="121"/>
    </location>
</feature>
<dbReference type="RefSeq" id="WP_369665322.1">
    <property type="nucleotide sequence ID" value="NZ_JBDKXB010000001.1"/>
</dbReference>
<reference evidence="10 11" key="1">
    <citation type="submission" date="2024-05" db="EMBL/GenBank/DDBJ databases">
        <title>Genome Sequence and Characterization of the New Strain Purple Sulfur Bacterium of Genus Thioalkalicoccus.</title>
        <authorList>
            <person name="Bryantseva I.A."/>
            <person name="Kyndt J.A."/>
            <person name="Imhoff J.F."/>
        </authorList>
    </citation>
    <scope>NUCLEOTIDE SEQUENCE [LARGE SCALE GENOMIC DNA]</scope>
    <source>
        <strain evidence="10 11">Um2</strain>
    </source>
</reference>
<sequence>MNSRAEVTGSRMDTAKLAAAVVLLLAGLSAFYFFSDYSTLVRVIGLLVVSAGAGAIALQTSQGRRLWQFAGDARAEVRKVVWPTRQETMQTTLVVIVMVLILGLILWFFDSILMAIVRFLVGHGG</sequence>
<dbReference type="NCBIfam" id="NF004371">
    <property type="entry name" value="PRK05740.1-1"/>
    <property type="match status" value="1"/>
</dbReference>
<comment type="caution">
    <text evidence="10">The sequence shown here is derived from an EMBL/GenBank/DDBJ whole genome shotgun (WGS) entry which is preliminary data.</text>
</comment>
<keyword evidence="11" id="KW-1185">Reference proteome</keyword>
<name>A0ABV4B9U8_9GAMM</name>
<evidence type="ECO:0000256" key="9">
    <source>
        <dbReference type="HAMAP-Rule" id="MF_00422"/>
    </source>
</evidence>
<keyword evidence="7 9" id="KW-0811">Translocation</keyword>
<dbReference type="HAMAP" id="MF_00422">
    <property type="entry name" value="SecE"/>
    <property type="match status" value="1"/>
</dbReference>
<organism evidence="10 11">
    <name type="scientific">Thioalkalicoccus limnaeus</name>
    <dbReference type="NCBI Taxonomy" id="120681"/>
    <lineage>
        <taxon>Bacteria</taxon>
        <taxon>Pseudomonadati</taxon>
        <taxon>Pseudomonadota</taxon>
        <taxon>Gammaproteobacteria</taxon>
        <taxon>Chromatiales</taxon>
        <taxon>Chromatiaceae</taxon>
        <taxon>Thioalkalicoccus</taxon>
    </lineage>
</organism>
<dbReference type="PRINTS" id="PR01650">
    <property type="entry name" value="SECETRNLCASE"/>
</dbReference>
<dbReference type="NCBIfam" id="TIGR00964">
    <property type="entry name" value="secE_bact"/>
    <property type="match status" value="1"/>
</dbReference>
<comment type="subcellular location">
    <subcellularLocation>
        <location evidence="1">Membrane</location>
    </subcellularLocation>
</comment>
<dbReference type="PANTHER" id="PTHR33910">
    <property type="entry name" value="PROTEIN TRANSLOCASE SUBUNIT SECE"/>
    <property type="match status" value="1"/>
</dbReference>
<keyword evidence="6 9" id="KW-1133">Transmembrane helix</keyword>
<evidence type="ECO:0000256" key="6">
    <source>
        <dbReference type="ARBA" id="ARBA00022989"/>
    </source>
</evidence>
<dbReference type="EMBL" id="JBDKXB010000001">
    <property type="protein sequence ID" value="MEY6430942.1"/>
    <property type="molecule type" value="Genomic_DNA"/>
</dbReference>
<keyword evidence="4 9" id="KW-0812">Transmembrane</keyword>
<evidence type="ECO:0000256" key="5">
    <source>
        <dbReference type="ARBA" id="ARBA00022927"/>
    </source>
</evidence>
<evidence type="ECO:0000256" key="3">
    <source>
        <dbReference type="ARBA" id="ARBA00022475"/>
    </source>
</evidence>
<protein>
    <recommendedName>
        <fullName evidence="9">Protein translocase subunit SecE</fullName>
    </recommendedName>
</protein>
<gene>
    <name evidence="9 10" type="primary">secE</name>
    <name evidence="10" type="ORF">ABC977_00810</name>
</gene>
<dbReference type="PANTHER" id="PTHR33910:SF1">
    <property type="entry name" value="PROTEIN TRANSLOCASE SUBUNIT SECE"/>
    <property type="match status" value="1"/>
</dbReference>
<keyword evidence="8 9" id="KW-0472">Membrane</keyword>
<keyword evidence="5 9" id="KW-0653">Protein transport</keyword>
<evidence type="ECO:0000256" key="4">
    <source>
        <dbReference type="ARBA" id="ARBA00022692"/>
    </source>
</evidence>
<evidence type="ECO:0000256" key="8">
    <source>
        <dbReference type="ARBA" id="ARBA00023136"/>
    </source>
</evidence>
<evidence type="ECO:0000256" key="1">
    <source>
        <dbReference type="ARBA" id="ARBA00004370"/>
    </source>
</evidence>
<dbReference type="Proteomes" id="UP001564408">
    <property type="component" value="Unassembled WGS sequence"/>
</dbReference>
<feature type="transmembrane region" description="Helical" evidence="9">
    <location>
        <begin position="14"/>
        <end position="34"/>
    </location>
</feature>
<dbReference type="InterPro" id="IPR001901">
    <property type="entry name" value="Translocase_SecE/Sec61-g"/>
</dbReference>
<evidence type="ECO:0000256" key="2">
    <source>
        <dbReference type="ARBA" id="ARBA00022448"/>
    </source>
</evidence>
<comment type="caution">
    <text evidence="9">Lacks conserved residue(s) required for the propagation of feature annotation.</text>
</comment>
<dbReference type="PROSITE" id="PS01067">
    <property type="entry name" value="SECE_SEC61G"/>
    <property type="match status" value="1"/>
</dbReference>
<evidence type="ECO:0000313" key="11">
    <source>
        <dbReference type="Proteomes" id="UP001564408"/>
    </source>
</evidence>
<comment type="similarity">
    <text evidence="9">Belongs to the SecE/SEC61-gamma family.</text>
</comment>
<dbReference type="InterPro" id="IPR005807">
    <property type="entry name" value="SecE_bac"/>
</dbReference>
<keyword evidence="3 9" id="KW-1003">Cell membrane</keyword>